<comment type="caution">
    <text evidence="8">The sequence shown here is derived from an EMBL/GenBank/DDBJ whole genome shotgun (WGS) entry which is preliminary data.</text>
</comment>
<dbReference type="CDD" id="cd19133">
    <property type="entry name" value="AKR_AKR5F1"/>
    <property type="match status" value="1"/>
</dbReference>
<dbReference type="InterPro" id="IPR020471">
    <property type="entry name" value="AKR"/>
</dbReference>
<feature type="binding site" evidence="5">
    <location>
        <position position="106"/>
    </location>
    <ligand>
        <name>substrate</name>
    </ligand>
</feature>
<dbReference type="Gene3D" id="3.20.20.100">
    <property type="entry name" value="NADP-dependent oxidoreductase domain"/>
    <property type="match status" value="1"/>
</dbReference>
<dbReference type="Pfam" id="PF00248">
    <property type="entry name" value="Aldo_ket_red"/>
    <property type="match status" value="1"/>
</dbReference>
<evidence type="ECO:0000256" key="6">
    <source>
        <dbReference type="PIRSR" id="PIRSR000097-3"/>
    </source>
</evidence>
<evidence type="ECO:0000256" key="1">
    <source>
        <dbReference type="ARBA" id="ARBA00007905"/>
    </source>
</evidence>
<reference evidence="8 9" key="1">
    <citation type="submission" date="2014-03" db="EMBL/GenBank/DDBJ databases">
        <title>Genomics of Bifidobacteria.</title>
        <authorList>
            <person name="Ventura M."/>
            <person name="Milani C."/>
            <person name="Lugli G.A."/>
        </authorList>
    </citation>
    <scope>NUCLEOTIDE SEQUENCE [LARGE SCALE GENOMIC DNA]</scope>
    <source>
        <strain evidence="8 9">LMG 11586</strain>
    </source>
</reference>
<accession>A0A087ARZ1</accession>
<dbReference type="FunFam" id="3.20.20.100:FF:000015">
    <property type="entry name" value="Oxidoreductase, aldo/keto reductase family"/>
    <property type="match status" value="1"/>
</dbReference>
<sequence length="286" mass="32285">MEYVTLRNGVIMPKLGFGVFQVSGDETARCVSDAVEVGYRHIDTAQSYMNESEVGQGIRDSGIDRSELFITTKVWIEHYGYVEARESVERSLRRLGLDYLDLVLLHQPFADVYGSWHALEELYKEGKVRAIGVSNFSPVRLADLAAFNEIAPMINQVETNPFHQQIAAHEHMVARHVQHEAWAPFGEGRSGMFTNPVLSQIAEDHGKSVAQVVLRWLMQRDVVALAKSTHKERMAENLDIFDFMLTDAEMQGIATLDTSASLFFDHDDPRTVDMFVQMVADRHGKA</sequence>
<dbReference type="PROSITE" id="PS00063">
    <property type="entry name" value="ALDOKETO_REDUCTASE_3"/>
    <property type="match status" value="1"/>
</dbReference>
<evidence type="ECO:0000259" key="7">
    <source>
        <dbReference type="Pfam" id="PF00248"/>
    </source>
</evidence>
<proteinExistence type="inferred from homology"/>
<evidence type="ECO:0000256" key="2">
    <source>
        <dbReference type="ARBA" id="ARBA00022857"/>
    </source>
</evidence>
<evidence type="ECO:0000313" key="8">
    <source>
        <dbReference type="EMBL" id="KFI61541.1"/>
    </source>
</evidence>
<dbReference type="PROSITE" id="PS00062">
    <property type="entry name" value="ALDOKETO_REDUCTASE_2"/>
    <property type="match status" value="1"/>
</dbReference>
<dbReference type="InterPro" id="IPR018170">
    <property type="entry name" value="Aldo/ket_reductase_CS"/>
</dbReference>
<dbReference type="PANTHER" id="PTHR43827:SF3">
    <property type="entry name" value="NADP-DEPENDENT OXIDOREDUCTASE DOMAIN-CONTAINING PROTEIN"/>
    <property type="match status" value="1"/>
</dbReference>
<dbReference type="InterPro" id="IPR036812">
    <property type="entry name" value="NAD(P)_OxRdtase_dom_sf"/>
</dbReference>
<dbReference type="SUPFAM" id="SSF51430">
    <property type="entry name" value="NAD(P)-linked oxidoreductase"/>
    <property type="match status" value="1"/>
</dbReference>
<gene>
    <name evidence="8" type="ORF">BIGA_0057</name>
</gene>
<dbReference type="EC" id="1.1.1.188" evidence="8"/>
<dbReference type="InterPro" id="IPR023210">
    <property type="entry name" value="NADP_OxRdtase_dom"/>
</dbReference>
<evidence type="ECO:0000256" key="5">
    <source>
        <dbReference type="PIRSR" id="PIRSR000097-2"/>
    </source>
</evidence>
<name>A0A087ARZ1_9BIFI</name>
<feature type="domain" description="NADP-dependent oxidoreductase" evidence="7">
    <location>
        <begin position="15"/>
        <end position="255"/>
    </location>
</feature>
<dbReference type="PRINTS" id="PR00069">
    <property type="entry name" value="ALDKETRDTASE"/>
</dbReference>
<comment type="similarity">
    <text evidence="1">Belongs to the aldo/keto reductase family.</text>
</comment>
<dbReference type="RefSeq" id="WP_033507430.1">
    <property type="nucleotide sequence ID" value="NZ_JGYX01000001.1"/>
</dbReference>
<feature type="active site" description="Proton donor" evidence="4">
    <location>
        <position position="48"/>
    </location>
</feature>
<evidence type="ECO:0000313" key="9">
    <source>
        <dbReference type="Proteomes" id="UP000029046"/>
    </source>
</evidence>
<dbReference type="PIRSF" id="PIRSF000097">
    <property type="entry name" value="AKR"/>
    <property type="match status" value="1"/>
</dbReference>
<evidence type="ECO:0000256" key="3">
    <source>
        <dbReference type="ARBA" id="ARBA00023002"/>
    </source>
</evidence>
<keyword evidence="3 8" id="KW-0560">Oxidoreductase</keyword>
<keyword evidence="2" id="KW-0521">NADP</keyword>
<evidence type="ECO:0000256" key="4">
    <source>
        <dbReference type="PIRSR" id="PIRSR000097-1"/>
    </source>
</evidence>
<dbReference type="PANTHER" id="PTHR43827">
    <property type="entry name" value="2,5-DIKETO-D-GLUCONIC ACID REDUCTASE"/>
    <property type="match status" value="1"/>
</dbReference>
<organism evidence="8 9">
    <name type="scientific">Bifidobacterium pullorum subsp. gallinarum</name>
    <dbReference type="NCBI Taxonomy" id="78344"/>
    <lineage>
        <taxon>Bacteria</taxon>
        <taxon>Bacillati</taxon>
        <taxon>Actinomycetota</taxon>
        <taxon>Actinomycetes</taxon>
        <taxon>Bifidobacteriales</taxon>
        <taxon>Bifidobacteriaceae</taxon>
        <taxon>Bifidobacterium</taxon>
    </lineage>
</organism>
<dbReference type="Proteomes" id="UP000029046">
    <property type="component" value="Unassembled WGS sequence"/>
</dbReference>
<dbReference type="GO" id="GO:0047017">
    <property type="term" value="F:prostaglandin F synthase activity"/>
    <property type="evidence" value="ECO:0007669"/>
    <property type="project" value="UniProtKB-EC"/>
</dbReference>
<dbReference type="eggNOG" id="COG0656">
    <property type="taxonomic scope" value="Bacteria"/>
</dbReference>
<feature type="site" description="Lowers pKa of active site Tyr" evidence="6">
    <location>
        <position position="73"/>
    </location>
</feature>
<keyword evidence="9" id="KW-1185">Reference proteome</keyword>
<dbReference type="EMBL" id="JGYX01000001">
    <property type="protein sequence ID" value="KFI61541.1"/>
    <property type="molecule type" value="Genomic_DNA"/>
</dbReference>
<dbReference type="AlphaFoldDB" id="A0A087ARZ1"/>
<protein>
    <submittedName>
        <fullName evidence="8">2,5-diketo-d-gluconic acid reductase</fullName>
        <ecNumber evidence="8">1.1.1.188</ecNumber>
    </submittedName>
</protein>
<dbReference type="OrthoDB" id="9804790at2"/>
<dbReference type="PROSITE" id="PS00798">
    <property type="entry name" value="ALDOKETO_REDUCTASE_1"/>
    <property type="match status" value="1"/>
</dbReference>